<dbReference type="Proteomes" id="UP001169069">
    <property type="component" value="Unassembled WGS sequence"/>
</dbReference>
<dbReference type="RefSeq" id="WP_289413857.1">
    <property type="nucleotide sequence ID" value="NZ_JAQIBD010000002.1"/>
</dbReference>
<protein>
    <submittedName>
        <fullName evidence="1">Uncharacterized protein</fullName>
    </submittedName>
</protein>
<evidence type="ECO:0000313" key="1">
    <source>
        <dbReference type="EMBL" id="MDM5272110.1"/>
    </source>
</evidence>
<sequence>MAAFDLFEHMGCHKCQFRTRHRVGCLKFSISKQEINKGYTIFLNDGGTIALSKDKQCPYAQK</sequence>
<reference evidence="1" key="1">
    <citation type="submission" date="2023-01" db="EMBL/GenBank/DDBJ databases">
        <title>Sulfurovum sp. zt1-1 genome assembly.</title>
        <authorList>
            <person name="Wang J."/>
        </authorList>
    </citation>
    <scope>NUCLEOTIDE SEQUENCE</scope>
    <source>
        <strain evidence="1">Zt1-1</strain>
    </source>
</reference>
<proteinExistence type="predicted"/>
<comment type="caution">
    <text evidence="1">The sequence shown here is derived from an EMBL/GenBank/DDBJ whole genome shotgun (WGS) entry which is preliminary data.</text>
</comment>
<accession>A0ABT7QZ54</accession>
<dbReference type="EMBL" id="JAQIBD010000002">
    <property type="protein sequence ID" value="MDM5272110.1"/>
    <property type="molecule type" value="Genomic_DNA"/>
</dbReference>
<organism evidence="1 2">
    <name type="scientific">Sulfurovum zhangzhouensis</name>
    <dbReference type="NCBI Taxonomy" id="3019067"/>
    <lineage>
        <taxon>Bacteria</taxon>
        <taxon>Pseudomonadati</taxon>
        <taxon>Campylobacterota</taxon>
        <taxon>Epsilonproteobacteria</taxon>
        <taxon>Campylobacterales</taxon>
        <taxon>Sulfurovaceae</taxon>
        <taxon>Sulfurovum</taxon>
    </lineage>
</organism>
<gene>
    <name evidence="1" type="ORF">PGH07_07950</name>
</gene>
<keyword evidence="2" id="KW-1185">Reference proteome</keyword>
<name>A0ABT7QZ54_9BACT</name>
<evidence type="ECO:0000313" key="2">
    <source>
        <dbReference type="Proteomes" id="UP001169069"/>
    </source>
</evidence>